<proteinExistence type="predicted"/>
<name>A0ACD4ZDS5_9ACTN</name>
<dbReference type="Proteomes" id="UP001348369">
    <property type="component" value="Chromosome"/>
</dbReference>
<keyword evidence="2" id="KW-1185">Reference proteome</keyword>
<organism evidence="1 2">
    <name type="scientific">Streptomyces scopuliridis</name>
    <dbReference type="NCBI Taxonomy" id="452529"/>
    <lineage>
        <taxon>Bacteria</taxon>
        <taxon>Bacillati</taxon>
        <taxon>Actinomycetota</taxon>
        <taxon>Actinomycetes</taxon>
        <taxon>Kitasatosporales</taxon>
        <taxon>Streptomycetaceae</taxon>
        <taxon>Streptomyces</taxon>
    </lineage>
</organism>
<accession>A0ACD4ZDS5</accession>
<gene>
    <name evidence="1" type="ORF">OG835_03560</name>
</gene>
<reference evidence="1" key="1">
    <citation type="submission" date="2022-10" db="EMBL/GenBank/DDBJ databases">
        <title>The complete genomes of actinobacterial strains from the NBC collection.</title>
        <authorList>
            <person name="Joergensen T.S."/>
            <person name="Alvarez Arevalo M."/>
            <person name="Sterndorff E.B."/>
            <person name="Faurdal D."/>
            <person name="Vuksanovic O."/>
            <person name="Mourched A.-S."/>
            <person name="Charusanti P."/>
            <person name="Shaw S."/>
            <person name="Blin K."/>
            <person name="Weber T."/>
        </authorList>
    </citation>
    <scope>NUCLEOTIDE SEQUENCE</scope>
    <source>
        <strain evidence="1">NBC 01771</strain>
    </source>
</reference>
<sequence length="420" mass="43949">MQLKPVIACVSLLAGALVALPGTTAQAASTSYETGSSPALGLPSIDHLDGKADNTRPAAGPALYVAPNGSESAAGTESAPTTLASAIARVTPGGTIYLRGGTYRFSQTVTIPPGKDGTSTARTELSAYPGETPVLNFSAMSEDPANRGLAVNGAFWHVQGIVVEHAGDNGIFIGGSNNVIERTVTRFNHDSGLQLSRISSSTPRDQWPSNNLVLSAESHDNADSDGEDADGFAAKLTVGPGNVFRYAVSHNNIDDGWDLYTKTDTGPIGPVTVEDSLAYDNGTLTDGTQNSNGDRNGYKLGGEDIKVDHVIRRSIAYHNGKHGFTYNRNLGKMSVSDNISIDNGERNYSFDGGTSVFRNNVSCRGSKGSNDRIIGDADSSNQFWSGSNGSRCASYNGALNWSFAADGRLVVTFGGNAITP</sequence>
<evidence type="ECO:0000313" key="2">
    <source>
        <dbReference type="Proteomes" id="UP001348369"/>
    </source>
</evidence>
<dbReference type="EMBL" id="CP109109">
    <property type="protein sequence ID" value="WSB96161.1"/>
    <property type="molecule type" value="Genomic_DNA"/>
</dbReference>
<protein>
    <submittedName>
        <fullName evidence="1">Right-handed parallel beta-helix repeat-containing protein</fullName>
    </submittedName>
</protein>
<evidence type="ECO:0000313" key="1">
    <source>
        <dbReference type="EMBL" id="WSB96161.1"/>
    </source>
</evidence>